<name>A0A4Q2RMJ9_9ACTN</name>
<sequence>MSTEKPRIGLALSGGGFRATAFGLGSMRALHDRGLLNEISVVSGISGGSLLAAMWAYGPPSFEEFDASVTELLRSGLQMELARRVFAPSSGAKKVGSSMRRRLTKKGRSQGQLRSRTDALAEAFASRPFGQRLLEQVTHPDLATVISATDLTTTNAVRFGSVVSSCSRYGDILNPVRVAEAVAASAAFPILLPALDRVYNFRARDESVVRERLALTDGGVYDNLGLSVLLPGRVGRFTSHVYDLDYVIAIDAGRGRTSKVTGNTTPFRLARSFDITYAKTQDGGRAQLNHAARHGQLRGFVHTYLATQDRNLPRPVADLVGRDEVVGYSTNFAAMHVDDLRRLTTRGEQLTRSLMSYYCPELGN</sequence>
<evidence type="ECO:0000313" key="6">
    <source>
        <dbReference type="EMBL" id="RYB90061.1"/>
    </source>
</evidence>
<keyword evidence="1 4" id="KW-0378">Hydrolase</keyword>
<dbReference type="SUPFAM" id="SSF52151">
    <property type="entry name" value="FabD/lysophospholipase-like"/>
    <property type="match status" value="1"/>
</dbReference>
<keyword evidence="7" id="KW-1185">Reference proteome</keyword>
<dbReference type="Proteomes" id="UP000291838">
    <property type="component" value="Unassembled WGS sequence"/>
</dbReference>
<dbReference type="PANTHER" id="PTHR14226">
    <property type="entry name" value="NEUROPATHY TARGET ESTERASE/SWISS CHEESE D.MELANOGASTER"/>
    <property type="match status" value="1"/>
</dbReference>
<keyword evidence="3 4" id="KW-0443">Lipid metabolism</keyword>
<dbReference type="InterPro" id="IPR016035">
    <property type="entry name" value="Acyl_Trfase/lysoPLipase"/>
</dbReference>
<reference evidence="6 7" key="1">
    <citation type="submission" date="2019-01" db="EMBL/GenBank/DDBJ databases">
        <title>Novel species of Nocardioides.</title>
        <authorList>
            <person name="Liu Q."/>
            <person name="Xin Y.-H."/>
        </authorList>
    </citation>
    <scope>NUCLEOTIDE SEQUENCE [LARGE SCALE GENOMIC DNA]</scope>
    <source>
        <strain evidence="6 7">HLT3-15</strain>
    </source>
</reference>
<feature type="active site" description="Nucleophile" evidence="4">
    <location>
        <position position="46"/>
    </location>
</feature>
<evidence type="ECO:0000259" key="5">
    <source>
        <dbReference type="PROSITE" id="PS51635"/>
    </source>
</evidence>
<dbReference type="EMBL" id="SDWS01000005">
    <property type="protein sequence ID" value="RYB90061.1"/>
    <property type="molecule type" value="Genomic_DNA"/>
</dbReference>
<dbReference type="GO" id="GO:0016042">
    <property type="term" value="P:lipid catabolic process"/>
    <property type="evidence" value="ECO:0007669"/>
    <property type="project" value="UniProtKB-UniRule"/>
</dbReference>
<accession>A0A4Q2RMJ9</accession>
<dbReference type="PROSITE" id="PS51635">
    <property type="entry name" value="PNPLA"/>
    <property type="match status" value="1"/>
</dbReference>
<feature type="active site" description="Proton acceptor" evidence="4">
    <location>
        <position position="217"/>
    </location>
</feature>
<dbReference type="InterPro" id="IPR002641">
    <property type="entry name" value="PNPLA_dom"/>
</dbReference>
<comment type="caution">
    <text evidence="4">Lacks conserved residue(s) required for the propagation of feature annotation.</text>
</comment>
<evidence type="ECO:0000313" key="7">
    <source>
        <dbReference type="Proteomes" id="UP000291838"/>
    </source>
</evidence>
<feature type="domain" description="PNPLA" evidence="5">
    <location>
        <begin position="10"/>
        <end position="230"/>
    </location>
</feature>
<dbReference type="GO" id="GO:0016787">
    <property type="term" value="F:hydrolase activity"/>
    <property type="evidence" value="ECO:0007669"/>
    <property type="project" value="UniProtKB-UniRule"/>
</dbReference>
<evidence type="ECO:0000256" key="1">
    <source>
        <dbReference type="ARBA" id="ARBA00022801"/>
    </source>
</evidence>
<dbReference type="RefSeq" id="WP_129475776.1">
    <property type="nucleotide sequence ID" value="NZ_SDWS01000005.1"/>
</dbReference>
<comment type="caution">
    <text evidence="6">The sequence shown here is derived from an EMBL/GenBank/DDBJ whole genome shotgun (WGS) entry which is preliminary data.</text>
</comment>
<keyword evidence="2 4" id="KW-0442">Lipid degradation</keyword>
<dbReference type="AlphaFoldDB" id="A0A4Q2RMJ9"/>
<dbReference type="Pfam" id="PF01734">
    <property type="entry name" value="Patatin"/>
    <property type="match status" value="1"/>
</dbReference>
<dbReference type="OrthoDB" id="9813090at2"/>
<protein>
    <recommendedName>
        <fullName evidence="5">PNPLA domain-containing protein</fullName>
    </recommendedName>
</protein>
<feature type="short sequence motif" description="GXSXG" evidence="4">
    <location>
        <begin position="44"/>
        <end position="48"/>
    </location>
</feature>
<evidence type="ECO:0000256" key="4">
    <source>
        <dbReference type="PROSITE-ProRule" id="PRU01161"/>
    </source>
</evidence>
<gene>
    <name evidence="6" type="ORF">EUA06_11660</name>
</gene>
<evidence type="ECO:0000256" key="3">
    <source>
        <dbReference type="ARBA" id="ARBA00023098"/>
    </source>
</evidence>
<feature type="short sequence motif" description="DGA/G" evidence="4">
    <location>
        <begin position="217"/>
        <end position="219"/>
    </location>
</feature>
<organism evidence="6 7">
    <name type="scientific">Nocardioides glacieisoli</name>
    <dbReference type="NCBI Taxonomy" id="1168730"/>
    <lineage>
        <taxon>Bacteria</taxon>
        <taxon>Bacillati</taxon>
        <taxon>Actinomycetota</taxon>
        <taxon>Actinomycetes</taxon>
        <taxon>Propionibacteriales</taxon>
        <taxon>Nocardioidaceae</taxon>
        <taxon>Nocardioides</taxon>
    </lineage>
</organism>
<dbReference type="PANTHER" id="PTHR14226:SF78">
    <property type="entry name" value="SLR0060 PROTEIN"/>
    <property type="match status" value="1"/>
</dbReference>
<proteinExistence type="predicted"/>
<dbReference type="InterPro" id="IPR050301">
    <property type="entry name" value="NTE"/>
</dbReference>
<evidence type="ECO:0000256" key="2">
    <source>
        <dbReference type="ARBA" id="ARBA00022963"/>
    </source>
</evidence>
<dbReference type="Gene3D" id="3.40.1090.10">
    <property type="entry name" value="Cytosolic phospholipase A2 catalytic domain"/>
    <property type="match status" value="2"/>
</dbReference>